<name>A0ABW1ZPN1_9DEIO</name>
<dbReference type="Proteomes" id="UP001596317">
    <property type="component" value="Unassembled WGS sequence"/>
</dbReference>
<dbReference type="RefSeq" id="WP_380058527.1">
    <property type="nucleotide sequence ID" value="NZ_JBHSWB010000002.1"/>
</dbReference>
<proteinExistence type="predicted"/>
<evidence type="ECO:0000313" key="1">
    <source>
        <dbReference type="EMBL" id="MFC6662553.1"/>
    </source>
</evidence>
<accession>A0ABW1ZPN1</accession>
<keyword evidence="2" id="KW-1185">Reference proteome</keyword>
<organism evidence="1 2">
    <name type="scientific">Deinococcus multiflagellatus</name>
    <dbReference type="NCBI Taxonomy" id="1656887"/>
    <lineage>
        <taxon>Bacteria</taxon>
        <taxon>Thermotogati</taxon>
        <taxon>Deinococcota</taxon>
        <taxon>Deinococci</taxon>
        <taxon>Deinococcales</taxon>
        <taxon>Deinococcaceae</taxon>
        <taxon>Deinococcus</taxon>
    </lineage>
</organism>
<evidence type="ECO:0000313" key="2">
    <source>
        <dbReference type="Proteomes" id="UP001596317"/>
    </source>
</evidence>
<dbReference type="EMBL" id="JBHSWB010000002">
    <property type="protein sequence ID" value="MFC6662553.1"/>
    <property type="molecule type" value="Genomic_DNA"/>
</dbReference>
<sequence>MNLTLLDSAPDHLGLWTSLHQLAGHLAGVVRRQGHGLPELETLAGLIRAAGVTVPLASVPLTPAQLDDAVTTYAQQVQLVKARPVAVPLDEPVTTADPVPVLTVPESRPARVMQTPAWPVHVSQARRLLRGRRVVLLGGVPDPAHRQALVEALGLSDLDWIPSRRYDHGLQAAPHLRQPGTALAIFALRWGAHAHASLREAAREAGVPFLLHPSGLNPSQVAWHIMQQVSGALAALEPVA</sequence>
<protein>
    <submittedName>
        <fullName evidence="1">Uncharacterized protein</fullName>
    </submittedName>
</protein>
<gene>
    <name evidence="1" type="ORF">ACFP90_21085</name>
</gene>
<comment type="caution">
    <text evidence="1">The sequence shown here is derived from an EMBL/GenBank/DDBJ whole genome shotgun (WGS) entry which is preliminary data.</text>
</comment>
<reference evidence="2" key="1">
    <citation type="journal article" date="2019" name="Int. J. Syst. Evol. Microbiol.">
        <title>The Global Catalogue of Microorganisms (GCM) 10K type strain sequencing project: providing services to taxonomists for standard genome sequencing and annotation.</title>
        <authorList>
            <consortium name="The Broad Institute Genomics Platform"/>
            <consortium name="The Broad Institute Genome Sequencing Center for Infectious Disease"/>
            <person name="Wu L."/>
            <person name="Ma J."/>
        </authorList>
    </citation>
    <scope>NUCLEOTIDE SEQUENCE [LARGE SCALE GENOMIC DNA]</scope>
    <source>
        <strain evidence="2">CCUG 63830</strain>
    </source>
</reference>